<dbReference type="Gene3D" id="2.40.50.40">
    <property type="match status" value="1"/>
</dbReference>
<feature type="compositionally biased region" description="Basic residues" evidence="3">
    <location>
        <begin position="134"/>
        <end position="144"/>
    </location>
</feature>
<gene>
    <name evidence="5" type="ORF">FRX48_03204</name>
</gene>
<dbReference type="GO" id="GO:0070823">
    <property type="term" value="C:HDA1 complex"/>
    <property type="evidence" value="ECO:0007669"/>
    <property type="project" value="InterPro"/>
</dbReference>
<feature type="region of interest" description="Disordered" evidence="3">
    <location>
        <begin position="220"/>
        <end position="347"/>
    </location>
</feature>
<feature type="compositionally biased region" description="Polar residues" evidence="3">
    <location>
        <begin position="392"/>
        <end position="405"/>
    </location>
</feature>
<proteinExistence type="predicted"/>
<dbReference type="PROSITE" id="PS50013">
    <property type="entry name" value="CHROMO_2"/>
    <property type="match status" value="1"/>
</dbReference>
<feature type="region of interest" description="Disordered" evidence="3">
    <location>
        <begin position="1"/>
        <end position="50"/>
    </location>
</feature>
<organism evidence="5 6">
    <name type="scientific">Lasallia pustulata</name>
    <dbReference type="NCBI Taxonomy" id="136370"/>
    <lineage>
        <taxon>Eukaryota</taxon>
        <taxon>Fungi</taxon>
        <taxon>Dikarya</taxon>
        <taxon>Ascomycota</taxon>
        <taxon>Pezizomycotina</taxon>
        <taxon>Lecanoromycetes</taxon>
        <taxon>OSLEUM clade</taxon>
        <taxon>Umbilicariomycetidae</taxon>
        <taxon>Umbilicariales</taxon>
        <taxon>Umbilicariaceae</taxon>
        <taxon>Lasallia</taxon>
    </lineage>
</organism>
<feature type="compositionally biased region" description="Low complexity" evidence="3">
    <location>
        <begin position="609"/>
        <end position="621"/>
    </location>
</feature>
<feature type="region of interest" description="Disordered" evidence="3">
    <location>
        <begin position="1055"/>
        <end position="1100"/>
    </location>
</feature>
<name>A0A5M8PUY7_9LECA</name>
<evidence type="ECO:0000313" key="6">
    <source>
        <dbReference type="Proteomes" id="UP000324767"/>
    </source>
</evidence>
<feature type="region of interest" description="Disordered" evidence="3">
    <location>
        <begin position="1347"/>
        <end position="1376"/>
    </location>
</feature>
<feature type="coiled-coil region" evidence="2">
    <location>
        <begin position="1176"/>
        <end position="1263"/>
    </location>
</feature>
<feature type="compositionally biased region" description="Polar residues" evidence="3">
    <location>
        <begin position="329"/>
        <end position="346"/>
    </location>
</feature>
<sequence>MTSRKRRQRSDSDISTPRPSKRRARAQSGRARADRVLVDDSLPPHEGSAEQYWEIKDILEEKGRQYLIDWKGIDPKTGKGYEPTWEPKKNVNAAAVAAWEKRKLERGGSKAKRIQDTERISSPALGGTSSATPAKRRPARRQARRQAVVDTSSPSLFITPPPQLAPPAPVNPRKEHQVQESEVGESQEPTLPVPELPQIAIEISQHSSFPRDQYILYHSSQSAPGLSSSQLQHQDSGIGESSPPPELPAPTAFGENGIVPDSQALTNSSGYVPTSSKSVDISGPTDTAGIERGRTPLATSTHTVIEPSNAPVAESSAHIENPTYPVTPYNPQSKLDTHRSTSTPPQQLKEYSLISLAEASQAIGPTPFSRARSDPGPVIQQGLETPAPALEPSTSSTASQIKASQAGQVISGHPIEVDSLSLESASNPAVEDSPPEAEVSRSVEHHLPEESLDICSSGQNLVFQTQLSLVLDSQISNQIHTPLSTIEDNWQSGQLIRKDAQSASQISLSEKEQKSRSKPPQTPEIKAEAPSPQTVSEESIGTLSTAGPEPKNPQKPLENGHISTATDNLILSQRDPNSLTEKAHHPEGSKEETILETIESPGLTTENVSSSLAASAPSHLPETFASGAPPRAPTPSDNEMSDLPQSMASPAPRISQPPTIPPASAGMSLKEKLRNMRASSAASMAAKRAKEATQSARTTKSPSIIPEKAPHQEIGDDRLEVQSLDIPMVLRSSQNDQHAPLQPSKLAIHREMSEQNVVTTLETPRLGKMEFIVPLPMNTRVRDQYVSTIHYYRQDIERFMLDDHPSRELLDLMQTMIQRVHRVTVHIDLENNGALTQQDVSPEEEATWAENCSTKFQFLRHFFGAAHQQDKHVAILAQPGRSLDIIENFLKGRHVRYNRPDALSISDPSTAKGLMQVSLIATGNEGATTVPRGADVIIAFDSSFNARDPQVKTLRAHVVNASQMSPVIHLIVYSSAEHINRCLPTSLSSLERLKALVRCVTETRREVGILLPDEAGPAAAAEEVAAFIEAGGMEGQWALPSIRGIEGVQVIESSQNLGSSTQSETQHDITASPASLKRPLDLRSEGTSTPKKQRMTPTADVTHISDSVSEVSQTTITSLRAALHKAEIELTNLKASHANRENYLGTIIETGKQQLQDHITALGELQTRYEKRSATVHELRHENTNLKAAVAAAMRKQEAQALEVSDQKQEKARLEEQLQTARAALTESSIPEIAETETAKAAARLLSQDKTALENKLRALTTDFEYTRQQYQLASAAAAASATALKALEAEALTLRQKSAGVALQLREKTSHNESEAHRQRVLFLEHTLRERNDLLRRKEEELRDVRRGRGMGGNTRASSLQPRSPRGAGAAVVGSRASSPVPGVFGVGVGGGRGRRWGVR</sequence>
<evidence type="ECO:0000256" key="2">
    <source>
        <dbReference type="SAM" id="Coils"/>
    </source>
</evidence>
<feature type="compositionally biased region" description="Polar residues" evidence="3">
    <location>
        <begin position="263"/>
        <end position="279"/>
    </location>
</feature>
<dbReference type="PANTHER" id="PTHR48125">
    <property type="entry name" value="LP07818P1"/>
    <property type="match status" value="1"/>
</dbReference>
<dbReference type="InterPro" id="IPR021006">
    <property type="entry name" value="Hda2/3"/>
</dbReference>
<feature type="region of interest" description="Disordered" evidence="3">
    <location>
        <begin position="365"/>
        <end position="405"/>
    </location>
</feature>
<dbReference type="InterPro" id="IPR038609">
    <property type="entry name" value="HDA1_su2/3_sf"/>
</dbReference>
<feature type="region of interest" description="Disordered" evidence="3">
    <location>
        <begin position="100"/>
        <end position="193"/>
    </location>
</feature>
<dbReference type="Proteomes" id="UP000324767">
    <property type="component" value="Unassembled WGS sequence"/>
</dbReference>
<dbReference type="OrthoDB" id="3647690at2759"/>
<keyword evidence="2" id="KW-0175">Coiled coil</keyword>
<feature type="compositionally biased region" description="Polar residues" evidence="3">
    <location>
        <begin position="531"/>
        <end position="545"/>
    </location>
</feature>
<evidence type="ECO:0000313" key="5">
    <source>
        <dbReference type="EMBL" id="KAA6413458.1"/>
    </source>
</evidence>
<comment type="caution">
    <text evidence="5">The sequence shown here is derived from an EMBL/GenBank/DDBJ whole genome shotgun (WGS) entry which is preliminary data.</text>
</comment>
<reference evidence="5 6" key="1">
    <citation type="submission" date="2019-09" db="EMBL/GenBank/DDBJ databases">
        <title>The hologenome of the rock-dwelling lichen Lasallia pustulata.</title>
        <authorList>
            <person name="Greshake Tzovaras B."/>
            <person name="Segers F."/>
            <person name="Bicker A."/>
            <person name="Dal Grande F."/>
            <person name="Otte J."/>
            <person name="Hankeln T."/>
            <person name="Schmitt I."/>
            <person name="Ebersberger I."/>
        </authorList>
    </citation>
    <scope>NUCLEOTIDE SEQUENCE [LARGE SCALE GENOMIC DNA]</scope>
    <source>
        <strain evidence="5">A1-1</strain>
    </source>
</reference>
<evidence type="ECO:0000256" key="3">
    <source>
        <dbReference type="SAM" id="MobiDB-lite"/>
    </source>
</evidence>
<dbReference type="Gene3D" id="3.40.50.12360">
    <property type="match status" value="1"/>
</dbReference>
<feature type="domain" description="Chromo" evidence="4">
    <location>
        <begin position="53"/>
        <end position="91"/>
    </location>
</feature>
<dbReference type="GO" id="GO:0006338">
    <property type="term" value="P:chromatin remodeling"/>
    <property type="evidence" value="ECO:0007669"/>
    <property type="project" value="UniProtKB-ARBA"/>
</dbReference>
<feature type="compositionally biased region" description="Low complexity" evidence="3">
    <location>
        <begin position="1364"/>
        <end position="1376"/>
    </location>
</feature>
<protein>
    <recommendedName>
        <fullName evidence="4">Chromo domain-containing protein</fullName>
    </recommendedName>
</protein>
<comment type="subunit">
    <text evidence="1">Component of the NuA4 histone acetyltransferase complex.</text>
</comment>
<dbReference type="InterPro" id="IPR000953">
    <property type="entry name" value="Chromo/chromo_shadow_dom"/>
</dbReference>
<dbReference type="SUPFAM" id="SSF54160">
    <property type="entry name" value="Chromo domain-like"/>
    <property type="match status" value="1"/>
</dbReference>
<feature type="compositionally biased region" description="Low complexity" evidence="3">
    <location>
        <begin position="220"/>
        <end position="232"/>
    </location>
</feature>
<feature type="compositionally biased region" description="Basic and acidic residues" evidence="3">
    <location>
        <begin position="100"/>
        <end position="119"/>
    </location>
</feature>
<evidence type="ECO:0000256" key="1">
    <source>
        <dbReference type="ARBA" id="ARBA00011353"/>
    </source>
</evidence>
<accession>A0A5M8PUY7</accession>
<dbReference type="PANTHER" id="PTHR48125:SF10">
    <property type="entry name" value="OS12G0136300 PROTEIN"/>
    <property type="match status" value="1"/>
</dbReference>
<dbReference type="EMBL" id="VXIT01000004">
    <property type="protein sequence ID" value="KAA6413458.1"/>
    <property type="molecule type" value="Genomic_DNA"/>
</dbReference>
<dbReference type="Pfam" id="PF11496">
    <property type="entry name" value="HDA2-3"/>
    <property type="match status" value="1"/>
</dbReference>
<dbReference type="InterPro" id="IPR016197">
    <property type="entry name" value="Chromo-like_dom_sf"/>
</dbReference>
<feature type="compositionally biased region" description="Pro residues" evidence="3">
    <location>
        <begin position="159"/>
        <end position="170"/>
    </location>
</feature>
<feature type="compositionally biased region" description="Polar residues" evidence="3">
    <location>
        <begin position="561"/>
        <end position="580"/>
    </location>
</feature>
<feature type="compositionally biased region" description="Polar residues" evidence="3">
    <location>
        <begin position="635"/>
        <end position="648"/>
    </location>
</feature>
<evidence type="ECO:0000259" key="4">
    <source>
        <dbReference type="PROSITE" id="PS50013"/>
    </source>
</evidence>
<feature type="compositionally biased region" description="Basic and acidic residues" evidence="3">
    <location>
        <begin position="581"/>
        <end position="593"/>
    </location>
</feature>
<feature type="compositionally biased region" description="Polar residues" evidence="3">
    <location>
        <begin position="1055"/>
        <end position="1073"/>
    </location>
</feature>
<feature type="region of interest" description="Disordered" evidence="3">
    <location>
        <begin position="497"/>
        <end position="665"/>
    </location>
</feature>
<feature type="region of interest" description="Disordered" evidence="3">
    <location>
        <begin position="422"/>
        <end position="444"/>
    </location>
</feature>